<dbReference type="PANTHER" id="PTHR48022:SF53">
    <property type="entry name" value="ALPHA-GLUCOSIDE TRANSPORTER, PUTATIVE (AFU_ORTHOLOGUE AFUA_3G01700)-RELATED"/>
    <property type="match status" value="1"/>
</dbReference>
<dbReference type="InterPro" id="IPR050360">
    <property type="entry name" value="MFS_Sugar_Transporters"/>
</dbReference>
<dbReference type="GO" id="GO:0005351">
    <property type="term" value="F:carbohydrate:proton symporter activity"/>
    <property type="evidence" value="ECO:0007669"/>
    <property type="project" value="TreeGrafter"/>
</dbReference>
<proteinExistence type="inferred from homology"/>
<comment type="subcellular location">
    <subcellularLocation>
        <location evidence="1">Membrane</location>
        <topology evidence="1">Multi-pass membrane protein</topology>
    </subcellularLocation>
</comment>
<evidence type="ECO:0000256" key="9">
    <source>
        <dbReference type="SAM" id="Phobius"/>
    </source>
</evidence>
<dbReference type="InterPro" id="IPR036259">
    <property type="entry name" value="MFS_trans_sf"/>
</dbReference>
<sequence length="559" mass="61660">MEDESKHIGLTDAQIAATVGTDPAVLAEGQRFVAEEKAATQRQTLRTHWRGALFSLGLSFALVMEGYDGIIGSFYGQPAFQRTFGTLQADGSYQVSANWQTTIGNVQSVGNLAGLLITGYAQERFGSRKTYIAGMMLMICTIFLTVFANSIGMFMAGCTLSALPWGMFQTLTTAYAAEICPINLRGLLASFVNMAWGIGLVLNSGIGRASLNINQDSTWAWRLPYCLQWVWPVPLAIICYFAPESPWWLVRHGRLGEAKDSLRAAAAPRHYDGRDLDAYVAYMKHVDDMEKVEAKQGSFKECFTGTNRRRTEIMFGVWLIQVWGGQGITGLAVQFFEDSGLSVQGAFDVNLALNCMVIVGCVLAWVLLPYFGRRPLYLSCLLATMISLVIIGILACFTITNGSQIAMAVLMIFIQLLYSTSIGPLCYAISGELPNSRVRPQSIVMGRSVYVICGFVTGQIGPRFVNPTGWNLGAKSAFFWLGTNVVCTTWCFFRLPETGGFSFAELDILFANRVPARKFRHVVIHDEMVETKQPYEEHVEDKAATQQVVHLEDTPVASL</sequence>
<dbReference type="AlphaFoldDB" id="A0A427XMR9"/>
<dbReference type="FunFam" id="1.20.1250.20:FF:000078">
    <property type="entry name" value="MFS maltose transporter, putative"/>
    <property type="match status" value="1"/>
</dbReference>
<dbReference type="SUPFAM" id="SSF103473">
    <property type="entry name" value="MFS general substrate transporter"/>
    <property type="match status" value="1"/>
</dbReference>
<feature type="transmembrane region" description="Helical" evidence="9">
    <location>
        <begin position="378"/>
        <end position="400"/>
    </location>
</feature>
<accession>A0A427XMR9</accession>
<feature type="transmembrane region" description="Helical" evidence="9">
    <location>
        <begin position="315"/>
        <end position="336"/>
    </location>
</feature>
<dbReference type="Gene3D" id="1.20.1250.20">
    <property type="entry name" value="MFS general substrate transporter like domains"/>
    <property type="match status" value="1"/>
</dbReference>
<evidence type="ECO:0000256" key="5">
    <source>
        <dbReference type="ARBA" id="ARBA00022989"/>
    </source>
</evidence>
<dbReference type="OrthoDB" id="6133115at2759"/>
<dbReference type="PROSITE" id="PS50850">
    <property type="entry name" value="MFS"/>
    <property type="match status" value="1"/>
</dbReference>
<evidence type="ECO:0000256" key="8">
    <source>
        <dbReference type="RuleBase" id="RU003346"/>
    </source>
</evidence>
<evidence type="ECO:0000259" key="10">
    <source>
        <dbReference type="PROSITE" id="PS50850"/>
    </source>
</evidence>
<keyword evidence="12" id="KW-1185">Reference proteome</keyword>
<gene>
    <name evidence="11" type="ORF">EHS25_007320</name>
</gene>
<evidence type="ECO:0000256" key="7">
    <source>
        <dbReference type="ARBA" id="ARBA00049119"/>
    </source>
</evidence>
<dbReference type="InterPro" id="IPR003663">
    <property type="entry name" value="Sugar/inositol_transpt"/>
</dbReference>
<dbReference type="NCBIfam" id="TIGR00879">
    <property type="entry name" value="SP"/>
    <property type="match status" value="1"/>
</dbReference>
<evidence type="ECO:0000256" key="6">
    <source>
        <dbReference type="ARBA" id="ARBA00023136"/>
    </source>
</evidence>
<organism evidence="11 12">
    <name type="scientific">Saitozyma podzolica</name>
    <dbReference type="NCBI Taxonomy" id="1890683"/>
    <lineage>
        <taxon>Eukaryota</taxon>
        <taxon>Fungi</taxon>
        <taxon>Dikarya</taxon>
        <taxon>Basidiomycota</taxon>
        <taxon>Agaricomycotina</taxon>
        <taxon>Tremellomycetes</taxon>
        <taxon>Tremellales</taxon>
        <taxon>Trimorphomycetaceae</taxon>
        <taxon>Saitozyma</taxon>
    </lineage>
</organism>
<comment type="catalytic activity">
    <reaction evidence="7">
        <text>myo-inositol(out) + H(+)(out) = myo-inositol(in) + H(+)(in)</text>
        <dbReference type="Rhea" id="RHEA:60364"/>
        <dbReference type="ChEBI" id="CHEBI:15378"/>
        <dbReference type="ChEBI" id="CHEBI:17268"/>
    </reaction>
</comment>
<feature type="transmembrane region" description="Helical" evidence="9">
    <location>
        <begin position="351"/>
        <end position="371"/>
    </location>
</feature>
<dbReference type="EMBL" id="RSCD01000037">
    <property type="protein sequence ID" value="RSH80118.1"/>
    <property type="molecule type" value="Genomic_DNA"/>
</dbReference>
<dbReference type="InterPro" id="IPR005828">
    <property type="entry name" value="MFS_sugar_transport-like"/>
</dbReference>
<keyword evidence="4 9" id="KW-0812">Transmembrane</keyword>
<keyword evidence="3 8" id="KW-0813">Transport</keyword>
<evidence type="ECO:0000256" key="1">
    <source>
        <dbReference type="ARBA" id="ARBA00004141"/>
    </source>
</evidence>
<feature type="domain" description="Major facilitator superfamily (MFS) profile" evidence="10">
    <location>
        <begin position="54"/>
        <end position="499"/>
    </location>
</feature>
<dbReference type="PANTHER" id="PTHR48022">
    <property type="entry name" value="PLASTIDIC GLUCOSE TRANSPORTER 4"/>
    <property type="match status" value="1"/>
</dbReference>
<dbReference type="Proteomes" id="UP000279259">
    <property type="component" value="Unassembled WGS sequence"/>
</dbReference>
<dbReference type="InterPro" id="IPR020846">
    <property type="entry name" value="MFS_dom"/>
</dbReference>
<keyword evidence="5 9" id="KW-1133">Transmembrane helix</keyword>
<feature type="transmembrane region" description="Helical" evidence="9">
    <location>
        <begin position="187"/>
        <end position="209"/>
    </location>
</feature>
<feature type="transmembrane region" description="Helical" evidence="9">
    <location>
        <begin position="406"/>
        <end position="427"/>
    </location>
</feature>
<protein>
    <recommendedName>
        <fullName evidence="10">Major facilitator superfamily (MFS) profile domain-containing protein</fullName>
    </recommendedName>
</protein>
<evidence type="ECO:0000256" key="3">
    <source>
        <dbReference type="ARBA" id="ARBA00022448"/>
    </source>
</evidence>
<name>A0A427XMR9_9TREE</name>
<dbReference type="Pfam" id="PF00083">
    <property type="entry name" value="Sugar_tr"/>
    <property type="match status" value="1"/>
</dbReference>
<evidence type="ECO:0000256" key="4">
    <source>
        <dbReference type="ARBA" id="ARBA00022692"/>
    </source>
</evidence>
<comment type="caution">
    <text evidence="11">The sequence shown here is derived from an EMBL/GenBank/DDBJ whole genome shotgun (WGS) entry which is preliminary data.</text>
</comment>
<reference evidence="11 12" key="1">
    <citation type="submission" date="2018-11" db="EMBL/GenBank/DDBJ databases">
        <title>Genome sequence of Saitozyma podzolica DSM 27192.</title>
        <authorList>
            <person name="Aliyu H."/>
            <person name="Gorte O."/>
            <person name="Ochsenreither K."/>
        </authorList>
    </citation>
    <scope>NUCLEOTIDE SEQUENCE [LARGE SCALE GENOMIC DNA]</scope>
    <source>
        <strain evidence="11 12">DSM 27192</strain>
    </source>
</reference>
<keyword evidence="6 9" id="KW-0472">Membrane</keyword>
<evidence type="ECO:0000313" key="12">
    <source>
        <dbReference type="Proteomes" id="UP000279259"/>
    </source>
</evidence>
<evidence type="ECO:0000313" key="11">
    <source>
        <dbReference type="EMBL" id="RSH80118.1"/>
    </source>
</evidence>
<comment type="similarity">
    <text evidence="2 8">Belongs to the major facilitator superfamily. Sugar transporter (TC 2.A.1.1) family.</text>
</comment>
<dbReference type="GO" id="GO:0016020">
    <property type="term" value="C:membrane"/>
    <property type="evidence" value="ECO:0007669"/>
    <property type="project" value="UniProtKB-SubCell"/>
</dbReference>
<evidence type="ECO:0000256" key="2">
    <source>
        <dbReference type="ARBA" id="ARBA00010992"/>
    </source>
</evidence>